<evidence type="ECO:0000256" key="1">
    <source>
        <dbReference type="SAM" id="MobiDB-lite"/>
    </source>
</evidence>
<gene>
    <name evidence="2" type="ORF">CRE_11303</name>
</gene>
<sequence length="67" mass="7643">MNIMSSTDPIMMRGHGRRSTRKKRNSLLGPYEFKLSRETGSLVQLDLAGCQLSRRSAKSRANDMDER</sequence>
<organism evidence="3">
    <name type="scientific">Caenorhabditis remanei</name>
    <name type="common">Caenorhabditis vulgaris</name>
    <dbReference type="NCBI Taxonomy" id="31234"/>
    <lineage>
        <taxon>Eukaryota</taxon>
        <taxon>Metazoa</taxon>
        <taxon>Ecdysozoa</taxon>
        <taxon>Nematoda</taxon>
        <taxon>Chromadorea</taxon>
        <taxon>Rhabditida</taxon>
        <taxon>Rhabditina</taxon>
        <taxon>Rhabditomorpha</taxon>
        <taxon>Rhabditoidea</taxon>
        <taxon>Rhabditidae</taxon>
        <taxon>Peloderinae</taxon>
        <taxon>Caenorhabditis</taxon>
    </lineage>
</organism>
<dbReference type="EMBL" id="DS268505">
    <property type="protein sequence ID" value="EFP13369.1"/>
    <property type="molecule type" value="Genomic_DNA"/>
</dbReference>
<protein>
    <submittedName>
        <fullName evidence="2">Uncharacterized protein</fullName>
    </submittedName>
</protein>
<evidence type="ECO:0000313" key="2">
    <source>
        <dbReference type="EMBL" id="EFP13369.1"/>
    </source>
</evidence>
<reference evidence="2" key="1">
    <citation type="submission" date="2007-07" db="EMBL/GenBank/DDBJ databases">
        <title>PCAP assembly of the Caenorhabditis remanei genome.</title>
        <authorList>
            <consortium name="The Caenorhabditis remanei Sequencing Consortium"/>
            <person name="Wilson R.K."/>
        </authorList>
    </citation>
    <scope>NUCLEOTIDE SEQUENCE [LARGE SCALE GENOMIC DNA]</scope>
    <source>
        <strain evidence="2">PB4641</strain>
    </source>
</reference>
<feature type="compositionally biased region" description="Basic residues" evidence="1">
    <location>
        <begin position="14"/>
        <end position="25"/>
    </location>
</feature>
<dbReference type="AlphaFoldDB" id="E3N0G1"/>
<keyword evidence="3" id="KW-1185">Reference proteome</keyword>
<dbReference type="InParanoid" id="E3N0G1"/>
<dbReference type="HOGENOM" id="CLU_2814887_0_0_1"/>
<dbReference type="Proteomes" id="UP000008281">
    <property type="component" value="Unassembled WGS sequence"/>
</dbReference>
<feature type="region of interest" description="Disordered" evidence="1">
    <location>
        <begin position="1"/>
        <end position="26"/>
    </location>
</feature>
<name>E3N0G1_CAERE</name>
<evidence type="ECO:0000313" key="3">
    <source>
        <dbReference type="Proteomes" id="UP000008281"/>
    </source>
</evidence>
<proteinExistence type="predicted"/>
<accession>E3N0G1</accession>